<keyword evidence="2" id="KW-1133">Transmembrane helix</keyword>
<evidence type="ECO:0000256" key="2">
    <source>
        <dbReference type="SAM" id="Phobius"/>
    </source>
</evidence>
<accession>A0A508X2T6</accession>
<keyword evidence="2" id="KW-0812">Transmembrane</keyword>
<proteinExistence type="predicted"/>
<keyword evidence="2" id="KW-0472">Membrane</keyword>
<feature type="transmembrane region" description="Helical" evidence="2">
    <location>
        <begin position="202"/>
        <end position="223"/>
    </location>
</feature>
<evidence type="ECO:0000313" key="3">
    <source>
        <dbReference type="EMBL" id="VTZ62480.1"/>
    </source>
</evidence>
<dbReference type="EMBL" id="CABFNB010000106">
    <property type="protein sequence ID" value="VTZ62480.1"/>
    <property type="molecule type" value="Genomic_DNA"/>
</dbReference>
<gene>
    <name evidence="3" type="ORF">EMEDMD4_40011</name>
</gene>
<organism evidence="3">
    <name type="scientific">Sinorhizobium medicae</name>
    <dbReference type="NCBI Taxonomy" id="110321"/>
    <lineage>
        <taxon>Bacteria</taxon>
        <taxon>Pseudomonadati</taxon>
        <taxon>Pseudomonadota</taxon>
        <taxon>Alphaproteobacteria</taxon>
        <taxon>Hyphomicrobiales</taxon>
        <taxon>Rhizobiaceae</taxon>
        <taxon>Sinorhizobium/Ensifer group</taxon>
        <taxon>Sinorhizobium</taxon>
    </lineage>
</organism>
<protein>
    <submittedName>
        <fullName evidence="3">Uncharacterized protein</fullName>
    </submittedName>
</protein>
<reference evidence="3" key="1">
    <citation type="submission" date="2019-06" db="EMBL/GenBank/DDBJ databases">
        <authorList>
            <person name="Le Quere A."/>
            <person name="Colella S."/>
        </authorList>
    </citation>
    <scope>NUCLEOTIDE SEQUENCE</scope>
    <source>
        <strain evidence="3">EmedicaeMD41</strain>
    </source>
</reference>
<dbReference type="Proteomes" id="UP000507954">
    <property type="component" value="Unassembled WGS sequence"/>
</dbReference>
<dbReference type="AlphaFoldDB" id="A0A508X2T6"/>
<feature type="region of interest" description="Disordered" evidence="1">
    <location>
        <begin position="48"/>
        <end position="72"/>
    </location>
</feature>
<evidence type="ECO:0000256" key="1">
    <source>
        <dbReference type="SAM" id="MobiDB-lite"/>
    </source>
</evidence>
<sequence>MLSRGTPIARRGFALPRLRTENRWQPRVIPSEPAKYLQRSARGGRYFLANGPTEPQKRMPQSGKRPPRLGEYRRLGGRWTIPGRRTIRGKTGIRIVAPGRTIRSGIALRHLALDQAITFTQSASAPQSFAERCPKHDRATSSNTGSPFAAAAPCRRRRQGFVNPVRRSLGNSRIEATGITPFHAFSDAQTTAGEDGMIKSGLGVTVAVLIVSVAVSGVLHFALSNYRPEAQAGVSGEITSSIPR</sequence>
<name>A0A508X2T6_9HYPH</name>